<sequence length="262" mass="27402">MNLDLTNKTALVCGASQGLGAAVAHELAMLGANVWLLARNEENLKAVKQSLDISLGQQHGYFVADSGDPEHIKQLITDFLSKGKSIDILVNNTGGPAAGPLLNTSLEDMQKGVTAHLLTAHTLAQLVVPGMKANKFGRIINILSTAVKQPINGLGISNTVRAGVANWAKTLANEIGQYGITVNNVLPGYTKTDRLDYLFGKQASDAGTTVDAIVEKTISMIPAGRLGEQEEFAAAVAFLCSPAAGYINGINLPVDGGRVGSL</sequence>
<organism evidence="2">
    <name type="scientific">Sediminibacterium sp. KACHI17</name>
    <dbReference type="NCBI Taxonomy" id="1751071"/>
    <lineage>
        <taxon>Bacteria</taxon>
        <taxon>Pseudomonadati</taxon>
        <taxon>Bacteroidota</taxon>
        <taxon>Chitinophagia</taxon>
        <taxon>Chitinophagales</taxon>
        <taxon>Chitinophagaceae</taxon>
        <taxon>Sediminibacterium</taxon>
    </lineage>
</organism>
<gene>
    <name evidence="2" type="ORF">KACHI17_03200</name>
</gene>
<dbReference type="PANTHER" id="PTHR42879:SF6">
    <property type="entry name" value="NADPH-DEPENDENT REDUCTASE BACG"/>
    <property type="match status" value="1"/>
</dbReference>
<proteinExistence type="inferred from homology"/>
<accession>A0AAT9GFM1</accession>
<dbReference type="InterPro" id="IPR002347">
    <property type="entry name" value="SDR_fam"/>
</dbReference>
<dbReference type="CDD" id="cd05344">
    <property type="entry name" value="BKR_like_SDR_like"/>
    <property type="match status" value="1"/>
</dbReference>
<dbReference type="AlphaFoldDB" id="A0AAT9GFM1"/>
<name>A0AAT9GFM1_9BACT</name>
<dbReference type="RefSeq" id="WP_353549762.1">
    <property type="nucleotide sequence ID" value="NZ_AP029612.1"/>
</dbReference>
<dbReference type="SUPFAM" id="SSF51735">
    <property type="entry name" value="NAD(P)-binding Rossmann-fold domains"/>
    <property type="match status" value="1"/>
</dbReference>
<dbReference type="InterPro" id="IPR050259">
    <property type="entry name" value="SDR"/>
</dbReference>
<dbReference type="Pfam" id="PF13561">
    <property type="entry name" value="adh_short_C2"/>
    <property type="match status" value="1"/>
</dbReference>
<dbReference type="PANTHER" id="PTHR42879">
    <property type="entry name" value="3-OXOACYL-(ACYL-CARRIER-PROTEIN) REDUCTASE"/>
    <property type="match status" value="1"/>
</dbReference>
<protein>
    <submittedName>
        <fullName evidence="2">SDR family oxidoreductase</fullName>
    </submittedName>
</protein>
<dbReference type="EMBL" id="AP029612">
    <property type="protein sequence ID" value="BFG69439.1"/>
    <property type="molecule type" value="Genomic_DNA"/>
</dbReference>
<comment type="similarity">
    <text evidence="1">Belongs to the short-chain dehydrogenases/reductases (SDR) family.</text>
</comment>
<reference evidence="2" key="1">
    <citation type="submission" date="2024-02" db="EMBL/GenBank/DDBJ databases">
        <title>Sediminibacterium planktonica sp. nov. and Sediminibacterium longus sp. nov., isolated from surface lake and river water.</title>
        <authorList>
            <person name="Watanabe K."/>
            <person name="Takemine S."/>
            <person name="Ishii Y."/>
            <person name="Ogata Y."/>
            <person name="Shindo C."/>
            <person name="Suda W."/>
        </authorList>
    </citation>
    <scope>NUCLEOTIDE SEQUENCE</scope>
    <source>
        <strain evidence="2">KACHI17</strain>
    </source>
</reference>
<evidence type="ECO:0000313" key="2">
    <source>
        <dbReference type="EMBL" id="BFG69439.1"/>
    </source>
</evidence>
<dbReference type="InterPro" id="IPR036291">
    <property type="entry name" value="NAD(P)-bd_dom_sf"/>
</dbReference>
<evidence type="ECO:0000256" key="1">
    <source>
        <dbReference type="ARBA" id="ARBA00006484"/>
    </source>
</evidence>
<dbReference type="PRINTS" id="PR00081">
    <property type="entry name" value="GDHRDH"/>
</dbReference>
<dbReference type="PRINTS" id="PR00080">
    <property type="entry name" value="SDRFAMILY"/>
</dbReference>
<dbReference type="Gene3D" id="3.40.50.720">
    <property type="entry name" value="NAD(P)-binding Rossmann-like Domain"/>
    <property type="match status" value="1"/>
</dbReference>